<evidence type="ECO:0000313" key="5">
    <source>
        <dbReference type="Proteomes" id="UP000063063"/>
    </source>
</evidence>
<keyword evidence="2" id="KW-1133">Transmembrane helix</keyword>
<accession>A0A088SIH1</accession>
<reference evidence="4 5" key="1">
    <citation type="journal article" date="2015" name="Sci. Rep.">
        <title>The genome of Leishmania panamensis: insights into genomics of the L. (Viannia) subgenus.</title>
        <authorList>
            <person name="Llanes A."/>
            <person name="Restrepo C.M."/>
            <person name="Vecchio G.D."/>
            <person name="Anguizola F.J."/>
            <person name="Lleonart R."/>
        </authorList>
    </citation>
    <scope>NUCLEOTIDE SEQUENCE [LARGE SCALE GENOMIC DNA]</scope>
    <source>
        <strain evidence="4 5">MHOM/PA/94/PSC-1</strain>
    </source>
</reference>
<dbReference type="RefSeq" id="XP_010702417.1">
    <property type="nucleotide sequence ID" value="XM_010704115.1"/>
</dbReference>
<evidence type="ECO:0000256" key="1">
    <source>
        <dbReference type="SAM" id="MobiDB-lite"/>
    </source>
</evidence>
<dbReference type="PROSITE" id="PS51257">
    <property type="entry name" value="PROKAR_LIPOPROTEIN"/>
    <property type="match status" value="1"/>
</dbReference>
<feature type="transmembrane region" description="Helical" evidence="2">
    <location>
        <begin position="317"/>
        <end position="339"/>
    </location>
</feature>
<dbReference type="KEGG" id="lpan:LPMP_333290"/>
<evidence type="ECO:0000256" key="3">
    <source>
        <dbReference type="SAM" id="SignalP"/>
    </source>
</evidence>
<name>A0A088SIH1_LEIPA</name>
<keyword evidence="2" id="KW-0472">Membrane</keyword>
<dbReference type="EMBL" id="CP009402">
    <property type="protein sequence ID" value="AIO01617.1"/>
    <property type="molecule type" value="Genomic_DNA"/>
</dbReference>
<proteinExistence type="predicted"/>
<dbReference type="VEuPathDB" id="TriTrypDB:LPMP_333290"/>
<organism evidence="4 5">
    <name type="scientific">Leishmania panamensis</name>
    <dbReference type="NCBI Taxonomy" id="5679"/>
    <lineage>
        <taxon>Eukaryota</taxon>
        <taxon>Discoba</taxon>
        <taxon>Euglenozoa</taxon>
        <taxon>Kinetoplastea</taxon>
        <taxon>Metakinetoplastina</taxon>
        <taxon>Trypanosomatida</taxon>
        <taxon>Trypanosomatidae</taxon>
        <taxon>Leishmaniinae</taxon>
        <taxon>Leishmania</taxon>
        <taxon>Leishmania guyanensis species complex</taxon>
    </lineage>
</organism>
<keyword evidence="5" id="KW-1185">Reference proteome</keyword>
<dbReference type="VEuPathDB" id="TriTrypDB:LPAL13_330041200"/>
<dbReference type="AlphaFoldDB" id="A0A088SIH1"/>
<feature type="chain" id="PRO_5001839459" evidence="3">
    <location>
        <begin position="35"/>
        <end position="605"/>
    </location>
</feature>
<dbReference type="GeneID" id="22578482"/>
<feature type="signal peptide" evidence="3">
    <location>
        <begin position="1"/>
        <end position="34"/>
    </location>
</feature>
<feature type="region of interest" description="Disordered" evidence="1">
    <location>
        <begin position="486"/>
        <end position="515"/>
    </location>
</feature>
<feature type="compositionally biased region" description="Basic and acidic residues" evidence="1">
    <location>
        <begin position="491"/>
        <end position="503"/>
    </location>
</feature>
<feature type="region of interest" description="Disordered" evidence="1">
    <location>
        <begin position="368"/>
        <end position="388"/>
    </location>
</feature>
<dbReference type="Proteomes" id="UP000063063">
    <property type="component" value="Chromosome 33"/>
</dbReference>
<protein>
    <submittedName>
        <fullName evidence="4">Uncharacterized protein</fullName>
    </submittedName>
</protein>
<gene>
    <name evidence="4" type="ORF">LPMP_333290</name>
</gene>
<dbReference type="OrthoDB" id="273203at2759"/>
<evidence type="ECO:0000256" key="2">
    <source>
        <dbReference type="SAM" id="Phobius"/>
    </source>
</evidence>
<keyword evidence="2" id="KW-0812">Transmembrane</keyword>
<sequence length="605" mass="64719">MRYATHRPAGMRSRVTPLSAVALVLLIVLGACSGELTVASSTVATALTSHVLNITLSEADGGPKWPATTAALAVLTPTVNNTVCSSFTVGVSHCYAFLVRVSNTTLALQLSVVTLTAFAGNFTYYQLSQWADSNSMAISTVLTRLTSACATVLGTPLTSLDVSAGVYTVPCRTSNTYFYLPACAAAEVPVTTVYILSPSSDVKAYFSAYLCGPTSTMVCSMSIDVHAPSITSQYTVVKMTGLPNALEAVLAYVADVRASFLGSPQRVGPPVGNPALRITAKAVELRNRGMHAVLFSTSESNRSHTITRVKLECPPSFSYWALVLIAILPVCAILFRYMWYRGRQRAKKQERRRIMDDEMHNMQRYMTSGDAQGAENGPPPGFDTSAAGISNTTPEWAMDANGSYYDANIAAQAEAGTPQTYVDPNTAETYQYVDDGAYSAGGAVATAAAAAPQASQQPSSTTGDNAIYETYADPKRGEMYQYTTDATTADQEQRQTSEFHAAEDAEDAAPNDGYQTNLDPNTVEAYQYTTADADADASGYQYGGPETGETYEYVDQTTGETYQYATQAGENNDEAAEQEYDAAGTGNVYVDPNTGEAYQYETPQP</sequence>
<feature type="region of interest" description="Disordered" evidence="1">
    <location>
        <begin position="585"/>
        <end position="605"/>
    </location>
</feature>
<keyword evidence="3" id="KW-0732">Signal</keyword>
<dbReference type="eggNOG" id="ENOG502S4U1">
    <property type="taxonomic scope" value="Eukaryota"/>
</dbReference>
<evidence type="ECO:0000313" key="4">
    <source>
        <dbReference type="EMBL" id="AIO01617.1"/>
    </source>
</evidence>